<dbReference type="EMBL" id="PEXI01000006">
    <property type="protein sequence ID" value="PIU24613.1"/>
    <property type="molecule type" value="Genomic_DNA"/>
</dbReference>
<feature type="transmembrane region" description="Helical" evidence="1">
    <location>
        <begin position="193"/>
        <end position="221"/>
    </location>
</feature>
<dbReference type="Proteomes" id="UP000229896">
    <property type="component" value="Unassembled WGS sequence"/>
</dbReference>
<proteinExistence type="predicted"/>
<gene>
    <name evidence="2" type="ORF">COT12_00135</name>
</gene>
<feature type="transmembrane region" description="Helical" evidence="1">
    <location>
        <begin position="57"/>
        <end position="80"/>
    </location>
</feature>
<feature type="transmembrane region" description="Helical" evidence="1">
    <location>
        <begin position="152"/>
        <end position="173"/>
    </location>
</feature>
<name>A0A2M6YD46_9BACT</name>
<feature type="transmembrane region" description="Helical" evidence="1">
    <location>
        <begin position="120"/>
        <end position="140"/>
    </location>
</feature>
<sequence>MEIVNNEKMAEEKNNQVRFIEGRKIAPIFILGGLFIRFLLMPLSTHNDLLSSIRRQSLFIFNHFFNVGKFSEVILIPYLWLIKPLISKLPDALQLSNIQQSSVSFAELQNFLLSANALNYLFLFKAPYLIFDLLFLVVIFKYFSQNRKTRNYAIAFWAFNPLILYSVYLWGRYEIIPISLLALSFLLASRKQPVLTILIAGLAVATRVSFILFLPLLIIYFSKNYKDYIINSLFAVLPLAIISRFISLGGASSIVSSASSADFGQFFLSMKIGNDFSLASIFVLAYPVLLYIYYRLKREANFNQLLKFLFLASVAYFLFGYFNPHYLVWMTPMLIFILPERPKFFWYFILLVIFYLLFIESFWGTAVSWQLFIPANQSFFLSVGGIYQQPPILSFGLPSARILVRSLFDLSLIFIAYKIYFNFDEKKSE</sequence>
<evidence type="ECO:0000313" key="3">
    <source>
        <dbReference type="Proteomes" id="UP000229896"/>
    </source>
</evidence>
<feature type="transmembrane region" description="Helical" evidence="1">
    <location>
        <begin position="306"/>
        <end position="324"/>
    </location>
</feature>
<feature type="transmembrane region" description="Helical" evidence="1">
    <location>
        <begin position="233"/>
        <end position="256"/>
    </location>
</feature>
<evidence type="ECO:0000256" key="1">
    <source>
        <dbReference type="SAM" id="Phobius"/>
    </source>
</evidence>
<reference evidence="3" key="1">
    <citation type="submission" date="2017-09" db="EMBL/GenBank/DDBJ databases">
        <title>Depth-based differentiation of microbial function through sediment-hosted aquifers and enrichment of novel symbionts in the deep terrestrial subsurface.</title>
        <authorList>
            <person name="Probst A.J."/>
            <person name="Ladd B."/>
            <person name="Jarett J.K."/>
            <person name="Geller-Mcgrath D.E."/>
            <person name="Sieber C.M.K."/>
            <person name="Emerson J.B."/>
            <person name="Anantharaman K."/>
            <person name="Thomas B.C."/>
            <person name="Malmstrom R."/>
            <person name="Stieglmeier M."/>
            <person name="Klingl A."/>
            <person name="Woyke T."/>
            <person name="Ryan C.M."/>
            <person name="Banfield J.F."/>
        </authorList>
    </citation>
    <scope>NUCLEOTIDE SEQUENCE [LARGE SCALE GENOMIC DNA]</scope>
</reference>
<protein>
    <recommendedName>
        <fullName evidence="4">Glycosyltransferase RgtA/B/C/D-like domain-containing protein</fullName>
    </recommendedName>
</protein>
<feature type="transmembrane region" description="Helical" evidence="1">
    <location>
        <begin position="276"/>
        <end position="294"/>
    </location>
</feature>
<feature type="transmembrane region" description="Helical" evidence="1">
    <location>
        <begin position="25"/>
        <end position="45"/>
    </location>
</feature>
<keyword evidence="1" id="KW-0472">Membrane</keyword>
<evidence type="ECO:0008006" key="4">
    <source>
        <dbReference type="Google" id="ProtNLM"/>
    </source>
</evidence>
<feature type="transmembrane region" description="Helical" evidence="1">
    <location>
        <begin position="344"/>
        <end position="364"/>
    </location>
</feature>
<comment type="caution">
    <text evidence="2">The sequence shown here is derived from an EMBL/GenBank/DDBJ whole genome shotgun (WGS) entry which is preliminary data.</text>
</comment>
<accession>A0A2M6YD46</accession>
<keyword evidence="1" id="KW-0812">Transmembrane</keyword>
<evidence type="ECO:0000313" key="2">
    <source>
        <dbReference type="EMBL" id="PIU24613.1"/>
    </source>
</evidence>
<keyword evidence="1" id="KW-1133">Transmembrane helix</keyword>
<dbReference type="AlphaFoldDB" id="A0A2M6YD46"/>
<organism evidence="2 3">
    <name type="scientific">Candidatus Berkelbacteria bacterium CG08_land_8_20_14_0_20_39_8</name>
    <dbReference type="NCBI Taxonomy" id="1974511"/>
    <lineage>
        <taxon>Bacteria</taxon>
        <taxon>Candidatus Berkelbacteria</taxon>
    </lineage>
</organism>